<dbReference type="Proteomes" id="UP000002453">
    <property type="component" value="Chromosome"/>
</dbReference>
<dbReference type="AlphaFoldDB" id="B7IGS6"/>
<dbReference type="STRING" id="484019.THA_828"/>
<keyword evidence="2" id="KW-1185">Reference proteome</keyword>
<reference evidence="1 2" key="1">
    <citation type="journal article" date="2009" name="J. Bacteriol.">
        <title>The genome of Thermosipho africanus TCF52B: lateral genetic connections to the Firmicutes and Archaea.</title>
        <authorList>
            <person name="Nesboe C.L."/>
            <person name="Bapteste E."/>
            <person name="Curtis B."/>
            <person name="Dahle H."/>
            <person name="Lopez P."/>
            <person name="Macleod D."/>
            <person name="Dlutek M."/>
            <person name="Bowman S."/>
            <person name="Zhaxybayeva O."/>
            <person name="Birkeland N.-K."/>
            <person name="Doolittle W.F."/>
        </authorList>
    </citation>
    <scope>NUCLEOTIDE SEQUENCE [LARGE SCALE GENOMIC DNA]</scope>
    <source>
        <strain evidence="1 2">TCF52B</strain>
    </source>
</reference>
<dbReference type="EMBL" id="CP001185">
    <property type="protein sequence ID" value="ACJ75290.1"/>
    <property type="molecule type" value="Genomic_DNA"/>
</dbReference>
<accession>B7IGS6</accession>
<proteinExistence type="predicted"/>
<evidence type="ECO:0000313" key="1">
    <source>
        <dbReference type="EMBL" id="ACJ75290.1"/>
    </source>
</evidence>
<protein>
    <submittedName>
        <fullName evidence="1">Uncharacterized protein</fullName>
    </submittedName>
</protein>
<dbReference type="KEGG" id="taf:THA_828"/>
<evidence type="ECO:0000313" key="2">
    <source>
        <dbReference type="Proteomes" id="UP000002453"/>
    </source>
</evidence>
<gene>
    <name evidence="1" type="ordered locus">THA_828</name>
</gene>
<name>B7IGS6_THEAB</name>
<dbReference type="HOGENOM" id="CLU_1609984_0_0_0"/>
<dbReference type="RefSeq" id="WP_004100438.1">
    <property type="nucleotide sequence ID" value="NC_011653.1"/>
</dbReference>
<sequence length="165" mass="18977">MILAFLIIFTVVSFSIPVFIGIEFSNIPSPAFSTDMVLGLNLKVKFDYLYFLAPLIQIDSEGKFVQIRIDENYFTQNLLFGFEFNHNIYKDSVNFMKTSIGGDFPFLNLISEKRVQPLNFRFGLGIGYYSYEINFGKVVRFEFFNANSKNLIYGGIYYLAPGLNL</sequence>
<organism evidence="1 2">
    <name type="scientific">Thermosipho africanus (strain TCF52B)</name>
    <dbReference type="NCBI Taxonomy" id="484019"/>
    <lineage>
        <taxon>Bacteria</taxon>
        <taxon>Thermotogati</taxon>
        <taxon>Thermotogota</taxon>
        <taxon>Thermotogae</taxon>
        <taxon>Thermotogales</taxon>
        <taxon>Fervidobacteriaceae</taxon>
        <taxon>Thermosipho</taxon>
    </lineage>
</organism>